<name>A0A1F5VDP1_9BACT</name>
<reference evidence="1 2" key="1">
    <citation type="journal article" date="2016" name="Nat. Commun.">
        <title>Thousands of microbial genomes shed light on interconnected biogeochemical processes in an aquifer system.</title>
        <authorList>
            <person name="Anantharaman K."/>
            <person name="Brown C.T."/>
            <person name="Hug L.A."/>
            <person name="Sharon I."/>
            <person name="Castelle C.J."/>
            <person name="Probst A.J."/>
            <person name="Thomas B.C."/>
            <person name="Singh A."/>
            <person name="Wilkins M.J."/>
            <person name="Karaoz U."/>
            <person name="Brodie E.L."/>
            <person name="Williams K.H."/>
            <person name="Hubbard S.S."/>
            <person name="Banfield J.F."/>
        </authorList>
    </citation>
    <scope>NUCLEOTIDE SEQUENCE [LARGE SCALE GENOMIC DNA]</scope>
</reference>
<evidence type="ECO:0000313" key="1">
    <source>
        <dbReference type="EMBL" id="OGF61553.1"/>
    </source>
</evidence>
<dbReference type="Pfam" id="PF25734">
    <property type="entry name" value="RelB_like_antitoxin"/>
    <property type="match status" value="1"/>
</dbReference>
<protein>
    <submittedName>
        <fullName evidence="1">Uncharacterized protein</fullName>
    </submittedName>
</protein>
<gene>
    <name evidence="1" type="ORF">A2Y62_01755</name>
</gene>
<proteinExistence type="predicted"/>
<dbReference type="InterPro" id="IPR057930">
    <property type="entry name" value="Antitoxin_put"/>
</dbReference>
<organism evidence="1 2">
    <name type="scientific">Candidatus Fischerbacteria bacterium RBG_13_37_8</name>
    <dbReference type="NCBI Taxonomy" id="1817863"/>
    <lineage>
        <taxon>Bacteria</taxon>
        <taxon>Candidatus Fischeribacteriota</taxon>
    </lineage>
</organism>
<sequence>MIISRNELKKLIRETFIDVLTNRKDLIEEAVIEAIEDIGLCLAMEEGRTGEFVNEKEFTKKLDKRLKGSK</sequence>
<evidence type="ECO:0000313" key="2">
    <source>
        <dbReference type="Proteomes" id="UP000178943"/>
    </source>
</evidence>
<dbReference type="STRING" id="1817863.A2Y62_01755"/>
<dbReference type="EMBL" id="MFGW01000193">
    <property type="protein sequence ID" value="OGF61553.1"/>
    <property type="molecule type" value="Genomic_DNA"/>
</dbReference>
<dbReference type="Proteomes" id="UP000178943">
    <property type="component" value="Unassembled WGS sequence"/>
</dbReference>
<accession>A0A1F5VDP1</accession>
<dbReference type="AlphaFoldDB" id="A0A1F5VDP1"/>
<comment type="caution">
    <text evidence="1">The sequence shown here is derived from an EMBL/GenBank/DDBJ whole genome shotgun (WGS) entry which is preliminary data.</text>
</comment>